<dbReference type="PANTHER" id="PTHR46313:SF1">
    <property type="entry name" value="FAD_NAD(P)-BINDING OXIDOREDUCTASE FAMILY PROTEIN"/>
    <property type="match status" value="1"/>
</dbReference>
<dbReference type="InterPro" id="IPR045892">
    <property type="entry name" value="CrtISO-like"/>
</dbReference>
<dbReference type="InterPro" id="IPR036188">
    <property type="entry name" value="FAD/NAD-bd_sf"/>
</dbReference>
<evidence type="ECO:0000313" key="3">
    <source>
        <dbReference type="Proteomes" id="UP001085076"/>
    </source>
</evidence>
<organism evidence="2 3">
    <name type="scientific">Dioscorea zingiberensis</name>
    <dbReference type="NCBI Taxonomy" id="325984"/>
    <lineage>
        <taxon>Eukaryota</taxon>
        <taxon>Viridiplantae</taxon>
        <taxon>Streptophyta</taxon>
        <taxon>Embryophyta</taxon>
        <taxon>Tracheophyta</taxon>
        <taxon>Spermatophyta</taxon>
        <taxon>Magnoliopsida</taxon>
        <taxon>Liliopsida</taxon>
        <taxon>Dioscoreales</taxon>
        <taxon>Dioscoreaceae</taxon>
        <taxon>Dioscorea</taxon>
    </lineage>
</organism>
<keyword evidence="3" id="KW-1185">Reference proteome</keyword>
<dbReference type="InterPro" id="IPR002937">
    <property type="entry name" value="Amino_oxidase"/>
</dbReference>
<protein>
    <recommendedName>
        <fullName evidence="1">Amine oxidase domain-containing protein</fullName>
    </recommendedName>
</protein>
<sequence length="574" mass="61807">MALAAGGALSCFPRLRSFHTSSENRQVLAGSSTTICQASPSKDSYPFPGKPEADVIVIGSGIGGLCCAGLLARYQQDVLVLESHDLPGGAAHSFQVKGYKFDSGPSLFSGFQSRGPQANPLAQVLDALGESVPCVSYDSWMVYVPEGEFLSRIGPTEFLKDLETYVGQNAVNEWKKLLDAVLPISVAAMALPPLSIRSDLGVLSTAAARYAPSLLKSFIQMGPQGALGATKLLRPFSEIIDSLELKDCFIRNWVDLLAFLLAGVKSNGILSAEMIYMFAEWYKPGCSLEYPLHGSGAVVNALVQGMQKFGGRLGLGTHVEQVIVENGRAVGVKLRTGHVVRAKKAIVSNASMWDTLNLLPDGILPKSYQDKIKATPQCESFMHLHLGFDAQKIREDLGIHHIIVNDWSRGVDADQNVVLISIPSVLSKDLAPAGKHVLHAYTPGTEPYKLWEGLDRRSTVYKNLKQERSEVMWKAVERVLGPGFSREDCEVKLVGTPLTHQRFLRRNRGTYGPAIQAGEATFPGHSTPIPQLFCCGDSTFPGIGVPAVAASGAIVANSLVSVSQHSELLDAVGI</sequence>
<accession>A0A9D5CGD4</accession>
<dbReference type="AlphaFoldDB" id="A0A9D5CGD4"/>
<reference evidence="2" key="1">
    <citation type="submission" date="2021-03" db="EMBL/GenBank/DDBJ databases">
        <authorList>
            <person name="Li Z."/>
            <person name="Yang C."/>
        </authorList>
    </citation>
    <scope>NUCLEOTIDE SEQUENCE</scope>
    <source>
        <strain evidence="2">Dzin_1.0</strain>
        <tissue evidence="2">Leaf</tissue>
    </source>
</reference>
<reference evidence="2" key="2">
    <citation type="journal article" date="2022" name="Hortic Res">
        <title>The genome of Dioscorea zingiberensis sheds light on the biosynthesis, origin and evolution of the medicinally important diosgenin saponins.</title>
        <authorList>
            <person name="Li Y."/>
            <person name="Tan C."/>
            <person name="Li Z."/>
            <person name="Guo J."/>
            <person name="Li S."/>
            <person name="Chen X."/>
            <person name="Wang C."/>
            <person name="Dai X."/>
            <person name="Yang H."/>
            <person name="Song W."/>
            <person name="Hou L."/>
            <person name="Xu J."/>
            <person name="Tong Z."/>
            <person name="Xu A."/>
            <person name="Yuan X."/>
            <person name="Wang W."/>
            <person name="Yang Q."/>
            <person name="Chen L."/>
            <person name="Sun Z."/>
            <person name="Wang K."/>
            <person name="Pan B."/>
            <person name="Chen J."/>
            <person name="Bao Y."/>
            <person name="Liu F."/>
            <person name="Qi X."/>
            <person name="Gang D.R."/>
            <person name="Wen J."/>
            <person name="Li J."/>
        </authorList>
    </citation>
    <scope>NUCLEOTIDE SEQUENCE</scope>
    <source>
        <strain evidence="2">Dzin_1.0</strain>
    </source>
</reference>
<feature type="domain" description="Amine oxidase" evidence="1">
    <location>
        <begin position="62"/>
        <end position="557"/>
    </location>
</feature>
<dbReference type="PANTHER" id="PTHR46313">
    <property type="match status" value="1"/>
</dbReference>
<evidence type="ECO:0000313" key="2">
    <source>
        <dbReference type="EMBL" id="KAJ0972143.1"/>
    </source>
</evidence>
<proteinExistence type="predicted"/>
<dbReference type="EMBL" id="JAGGNH010000005">
    <property type="protein sequence ID" value="KAJ0972143.1"/>
    <property type="molecule type" value="Genomic_DNA"/>
</dbReference>
<dbReference type="Gene3D" id="3.50.50.60">
    <property type="entry name" value="FAD/NAD(P)-binding domain"/>
    <property type="match status" value="2"/>
</dbReference>
<dbReference type="OrthoDB" id="7777654at2759"/>
<name>A0A9D5CGD4_9LILI</name>
<dbReference type="GO" id="GO:0016491">
    <property type="term" value="F:oxidoreductase activity"/>
    <property type="evidence" value="ECO:0007669"/>
    <property type="project" value="InterPro"/>
</dbReference>
<dbReference type="SUPFAM" id="SSF51905">
    <property type="entry name" value="FAD/NAD(P)-binding domain"/>
    <property type="match status" value="1"/>
</dbReference>
<gene>
    <name evidence="2" type="ORF">J5N97_020102</name>
</gene>
<dbReference type="Pfam" id="PF01593">
    <property type="entry name" value="Amino_oxidase"/>
    <property type="match status" value="1"/>
</dbReference>
<evidence type="ECO:0000259" key="1">
    <source>
        <dbReference type="Pfam" id="PF01593"/>
    </source>
</evidence>
<dbReference type="Proteomes" id="UP001085076">
    <property type="component" value="Miscellaneous, Linkage group lg05"/>
</dbReference>
<comment type="caution">
    <text evidence="2">The sequence shown here is derived from an EMBL/GenBank/DDBJ whole genome shotgun (WGS) entry which is preliminary data.</text>
</comment>
<dbReference type="GO" id="GO:0016116">
    <property type="term" value="P:carotenoid metabolic process"/>
    <property type="evidence" value="ECO:0007669"/>
    <property type="project" value="InterPro"/>
</dbReference>